<keyword evidence="3 5" id="KW-1133">Transmembrane helix</keyword>
<evidence type="ECO:0000313" key="7">
    <source>
        <dbReference type="EMBL" id="ATZ08480.1"/>
    </source>
</evidence>
<feature type="transmembrane region" description="Helical" evidence="5">
    <location>
        <begin position="110"/>
        <end position="132"/>
    </location>
</feature>
<evidence type="ECO:0000259" key="6">
    <source>
        <dbReference type="PROSITE" id="PS50850"/>
    </source>
</evidence>
<evidence type="ECO:0000313" key="10">
    <source>
        <dbReference type="Proteomes" id="UP000315234"/>
    </source>
</evidence>
<dbReference type="SUPFAM" id="SSF103473">
    <property type="entry name" value="MFS general substrate transporter"/>
    <property type="match status" value="1"/>
</dbReference>
<comment type="subcellular location">
    <subcellularLocation>
        <location evidence="1">Cell membrane</location>
        <topology evidence="1">Multi-pass membrane protein</topology>
    </subcellularLocation>
</comment>
<dbReference type="PANTHER" id="PTHR23508:SF10">
    <property type="entry name" value="CARBOXYLIC ACID TRANSPORTER PROTEIN HOMOLOG"/>
    <property type="match status" value="1"/>
</dbReference>
<dbReference type="Gene3D" id="1.20.1250.20">
    <property type="entry name" value="MFS general substrate transporter like domains"/>
    <property type="match status" value="1"/>
</dbReference>
<organism evidence="8 10">
    <name type="scientific">Corynebacterium striatum</name>
    <dbReference type="NCBI Taxonomy" id="43770"/>
    <lineage>
        <taxon>Bacteria</taxon>
        <taxon>Bacillati</taxon>
        <taxon>Actinomycetota</taxon>
        <taxon>Actinomycetes</taxon>
        <taxon>Mycobacteriales</taxon>
        <taxon>Corynebacteriaceae</taxon>
        <taxon>Corynebacterium</taxon>
    </lineage>
</organism>
<dbReference type="InterPro" id="IPR020846">
    <property type="entry name" value="MFS_dom"/>
</dbReference>
<feature type="transmembrane region" description="Helical" evidence="5">
    <location>
        <begin position="173"/>
        <end position="193"/>
    </location>
</feature>
<dbReference type="AlphaFoldDB" id="A0AAQ1TWR4"/>
<dbReference type="GO" id="GO:0005886">
    <property type="term" value="C:plasma membrane"/>
    <property type="evidence" value="ECO:0007669"/>
    <property type="project" value="UniProtKB-SubCell"/>
</dbReference>
<dbReference type="PROSITE" id="PS00217">
    <property type="entry name" value="SUGAR_TRANSPORT_2"/>
    <property type="match status" value="1"/>
</dbReference>
<dbReference type="PROSITE" id="PS50850">
    <property type="entry name" value="MFS"/>
    <property type="match status" value="1"/>
</dbReference>
<reference evidence="8 10" key="2">
    <citation type="submission" date="2019-06" db="EMBL/GenBank/DDBJ databases">
        <title>Draft genome sequence of Corynebacterium striatum NBRC 15291.</title>
        <authorList>
            <person name="Miura T."/>
            <person name="Furukawa M."/>
            <person name="Shimamura M."/>
            <person name="Ohyama Y."/>
            <person name="Yamazoe A."/>
            <person name="Kawasaki H."/>
        </authorList>
    </citation>
    <scope>NUCLEOTIDE SEQUENCE [LARGE SCALE GENOMIC DNA]</scope>
    <source>
        <strain evidence="8 10">NBRC 15291</strain>
    </source>
</reference>
<name>A0AAQ1TWR4_CORST</name>
<dbReference type="RefSeq" id="WP_005531779.1">
    <property type="nucleotide sequence ID" value="NZ_BJLD01000009.1"/>
</dbReference>
<gene>
    <name evidence="7" type="ORF">A9D01_06605</name>
    <name evidence="8" type="ORF">Cst04h_27300</name>
</gene>
<sequence length="452" mass="47235">MDIRKLVDSSPMGLRQWSIIFIALYLNALDGYDMVAMAFGAGQVTEAFTLSDVQLGWLLSAALIGIGLGSLFLAPTADRVGRTRLITISLFIDLVGLVATVFAPTFALLFIFRVLTGIGVGGVLVCVTVLVSEYSNLRFRGLAVAIYASGYGLGASLCGVIASAVAPSYGWQAIFWVGAGLTVVAIALTVLFVPESADFLAARGRMDKVRFIAAKLGLKGEVTVRATKDEEPRAPFKDILSPSFVRTTIKLWLAFSFVMFAYNFTSQWTPKLLTEEGLTAQQGVIGGIMLSFGGTIGALIFGFLTTKIDARPLLIVSCLVASGVLVGFIFSTSIPTLMFSLGVGVGLTLNACITGLYTVAPESYPSALRTTGTGAAIGIARVGATLAPILTGYLLSSGWTPTGLYTLAGATALLAALSLFGVRAYSAKIADEAPASTPADAALSDAPLTSRV</sequence>
<feature type="transmembrane region" description="Helical" evidence="5">
    <location>
        <begin position="372"/>
        <end position="396"/>
    </location>
</feature>
<evidence type="ECO:0000256" key="5">
    <source>
        <dbReference type="SAM" id="Phobius"/>
    </source>
</evidence>
<feature type="transmembrane region" description="Helical" evidence="5">
    <location>
        <begin position="313"/>
        <end position="331"/>
    </location>
</feature>
<proteinExistence type="predicted"/>
<dbReference type="InterPro" id="IPR005829">
    <property type="entry name" value="Sugar_transporter_CS"/>
</dbReference>
<feature type="transmembrane region" description="Helical" evidence="5">
    <location>
        <begin position="337"/>
        <end position="360"/>
    </location>
</feature>
<keyword evidence="4 5" id="KW-0472">Membrane</keyword>
<keyword evidence="2 5" id="KW-0812">Transmembrane</keyword>
<reference evidence="7 9" key="1">
    <citation type="submission" date="2017-11" db="EMBL/GenBank/DDBJ databases">
        <title>Whole genome sequencing of cultured pathogen.</title>
        <authorList>
            <person name="Hoffmann M."/>
            <person name="Sanchez M."/>
            <person name="Timme R."/>
            <person name="Nudel K."/>
            <person name="Bry L."/>
        </authorList>
    </citation>
    <scope>NUCLEOTIDE SEQUENCE [LARGE SCALE GENOMIC DNA]</scope>
    <source>
        <strain evidence="7 9">216</strain>
    </source>
</reference>
<evidence type="ECO:0000313" key="8">
    <source>
        <dbReference type="EMBL" id="GEA44560.1"/>
    </source>
</evidence>
<evidence type="ECO:0000313" key="9">
    <source>
        <dbReference type="Proteomes" id="UP000231994"/>
    </source>
</evidence>
<feature type="transmembrane region" description="Helical" evidence="5">
    <location>
        <begin position="54"/>
        <end position="73"/>
    </location>
</feature>
<dbReference type="EMBL" id="CP024932">
    <property type="protein sequence ID" value="ATZ08480.1"/>
    <property type="molecule type" value="Genomic_DNA"/>
</dbReference>
<feature type="transmembrane region" description="Helical" evidence="5">
    <location>
        <begin position="85"/>
        <end position="104"/>
    </location>
</feature>
<feature type="transmembrane region" description="Helical" evidence="5">
    <location>
        <begin position="284"/>
        <end position="306"/>
    </location>
</feature>
<dbReference type="InterPro" id="IPR011701">
    <property type="entry name" value="MFS"/>
</dbReference>
<feature type="transmembrane region" description="Helical" evidence="5">
    <location>
        <begin position="20"/>
        <end position="42"/>
    </location>
</feature>
<evidence type="ECO:0000256" key="4">
    <source>
        <dbReference type="ARBA" id="ARBA00023136"/>
    </source>
</evidence>
<dbReference type="GO" id="GO:0046943">
    <property type="term" value="F:carboxylic acid transmembrane transporter activity"/>
    <property type="evidence" value="ECO:0007669"/>
    <property type="project" value="TreeGrafter"/>
</dbReference>
<evidence type="ECO:0000256" key="2">
    <source>
        <dbReference type="ARBA" id="ARBA00022692"/>
    </source>
</evidence>
<feature type="transmembrane region" description="Helical" evidence="5">
    <location>
        <begin position="144"/>
        <end position="167"/>
    </location>
</feature>
<protein>
    <submittedName>
        <fullName evidence="7">MFS transporter</fullName>
    </submittedName>
    <submittedName>
        <fullName evidence="8">Major facilitator superfamily permease</fullName>
    </submittedName>
</protein>
<dbReference type="Pfam" id="PF07690">
    <property type="entry name" value="MFS_1"/>
    <property type="match status" value="1"/>
</dbReference>
<feature type="transmembrane region" description="Helical" evidence="5">
    <location>
        <begin position="243"/>
        <end position="264"/>
    </location>
</feature>
<dbReference type="InterPro" id="IPR036259">
    <property type="entry name" value="MFS_trans_sf"/>
</dbReference>
<accession>A0AAQ1TWR4</accession>
<dbReference type="EMBL" id="BJLD01000009">
    <property type="protein sequence ID" value="GEA44560.1"/>
    <property type="molecule type" value="Genomic_DNA"/>
</dbReference>
<feature type="domain" description="Major facilitator superfamily (MFS) profile" evidence="6">
    <location>
        <begin position="19"/>
        <end position="427"/>
    </location>
</feature>
<dbReference type="PANTHER" id="PTHR23508">
    <property type="entry name" value="CARBOXYLIC ACID TRANSPORTER PROTEIN HOMOLOG"/>
    <property type="match status" value="1"/>
</dbReference>
<dbReference type="Proteomes" id="UP000231994">
    <property type="component" value="Chromosome"/>
</dbReference>
<dbReference type="Proteomes" id="UP000315234">
    <property type="component" value="Unassembled WGS sequence"/>
</dbReference>
<evidence type="ECO:0000256" key="1">
    <source>
        <dbReference type="ARBA" id="ARBA00004651"/>
    </source>
</evidence>
<evidence type="ECO:0000256" key="3">
    <source>
        <dbReference type="ARBA" id="ARBA00022989"/>
    </source>
</evidence>
<feature type="transmembrane region" description="Helical" evidence="5">
    <location>
        <begin position="402"/>
        <end position="422"/>
    </location>
</feature>